<feature type="domain" description="Condensation" evidence="1">
    <location>
        <begin position="2"/>
        <end position="106"/>
    </location>
</feature>
<feature type="non-terminal residue" evidence="2">
    <location>
        <position position="107"/>
    </location>
</feature>
<proteinExistence type="predicted"/>
<protein>
    <recommendedName>
        <fullName evidence="1">Condensation domain-containing protein</fullName>
    </recommendedName>
</protein>
<dbReference type="InterPro" id="IPR023213">
    <property type="entry name" value="CAT-like_dom_sf"/>
</dbReference>
<dbReference type="InterPro" id="IPR001242">
    <property type="entry name" value="Condensation_dom"/>
</dbReference>
<dbReference type="Pfam" id="PF00668">
    <property type="entry name" value="Condensation"/>
    <property type="match status" value="1"/>
</dbReference>
<feature type="non-terminal residue" evidence="2">
    <location>
        <position position="1"/>
    </location>
</feature>
<accession>A0A4U3A246</accession>
<reference evidence="2 3" key="1">
    <citation type="journal article" date="2019" name="Environ. Microbiol.">
        <title>An active ?-lactamase is a part of an orchestrated cell wall stress resistance network of Bacillus subtilis and related rhizosphere species.</title>
        <authorList>
            <person name="Bucher T."/>
            <person name="Keren-Paz A."/>
            <person name="Hausser J."/>
            <person name="Olender T."/>
            <person name="Cytryn E."/>
            <person name="Kolodkin-Gal I."/>
        </authorList>
    </citation>
    <scope>NUCLEOTIDE SEQUENCE [LARGE SCALE GENOMIC DNA]</scope>
    <source>
        <strain evidence="2 3">I5</strain>
    </source>
</reference>
<sequence>KVIWSSHHLLCDGWSVSILIDELFQLYETTNAGITAELPMVKPFETFIDWTLAQDHEKARHFWRDYLSGYNQKISIPKKKVPSKSKGLNFTFMDLTLDKDLTDQLQT</sequence>
<organism evidence="2 3">
    <name type="scientific">Bacillus wiedmannii</name>
    <dbReference type="NCBI Taxonomy" id="1890302"/>
    <lineage>
        <taxon>Bacteria</taxon>
        <taxon>Bacillati</taxon>
        <taxon>Bacillota</taxon>
        <taxon>Bacilli</taxon>
        <taxon>Bacillales</taxon>
        <taxon>Bacillaceae</taxon>
        <taxon>Bacillus</taxon>
        <taxon>Bacillus cereus group</taxon>
    </lineage>
</organism>
<dbReference type="SUPFAM" id="SSF52777">
    <property type="entry name" value="CoA-dependent acyltransferases"/>
    <property type="match status" value="1"/>
</dbReference>
<evidence type="ECO:0000313" key="3">
    <source>
        <dbReference type="Proteomes" id="UP000305222"/>
    </source>
</evidence>
<name>A0A4U3A246_9BACI</name>
<dbReference type="Proteomes" id="UP000305222">
    <property type="component" value="Unassembled WGS sequence"/>
</dbReference>
<comment type="caution">
    <text evidence="2">The sequence shown here is derived from an EMBL/GenBank/DDBJ whole genome shotgun (WGS) entry which is preliminary data.</text>
</comment>
<dbReference type="GO" id="GO:0008610">
    <property type="term" value="P:lipid biosynthetic process"/>
    <property type="evidence" value="ECO:0007669"/>
    <property type="project" value="UniProtKB-ARBA"/>
</dbReference>
<dbReference type="AlphaFoldDB" id="A0A4U3A246"/>
<evidence type="ECO:0000259" key="1">
    <source>
        <dbReference type="Pfam" id="PF00668"/>
    </source>
</evidence>
<dbReference type="Gene3D" id="3.30.559.30">
    <property type="entry name" value="Nonribosomal peptide synthetase, condensation domain"/>
    <property type="match status" value="1"/>
</dbReference>
<evidence type="ECO:0000313" key="2">
    <source>
        <dbReference type="EMBL" id="TKI81794.1"/>
    </source>
</evidence>
<gene>
    <name evidence="2" type="ORF">FC699_33570</name>
</gene>
<dbReference type="EMBL" id="SZON01003125">
    <property type="protein sequence ID" value="TKI81794.1"/>
    <property type="molecule type" value="Genomic_DNA"/>
</dbReference>
<dbReference type="Gene3D" id="3.30.559.10">
    <property type="entry name" value="Chloramphenicol acetyltransferase-like domain"/>
    <property type="match status" value="1"/>
</dbReference>
<dbReference type="GO" id="GO:0003824">
    <property type="term" value="F:catalytic activity"/>
    <property type="evidence" value="ECO:0007669"/>
    <property type="project" value="InterPro"/>
</dbReference>